<dbReference type="Proteomes" id="UP000747110">
    <property type="component" value="Unassembled WGS sequence"/>
</dbReference>
<evidence type="ECO:0000256" key="1">
    <source>
        <dbReference type="SAM" id="MobiDB-lite"/>
    </source>
</evidence>
<feature type="region of interest" description="Disordered" evidence="1">
    <location>
        <begin position="66"/>
        <end position="85"/>
    </location>
</feature>
<comment type="caution">
    <text evidence="2">The sequence shown here is derived from an EMBL/GenBank/DDBJ whole genome shotgun (WGS) entry which is preliminary data.</text>
</comment>
<name>A0A8J4CRL8_9CHLO</name>
<evidence type="ECO:0000313" key="3">
    <source>
        <dbReference type="Proteomes" id="UP000747110"/>
    </source>
</evidence>
<protein>
    <submittedName>
        <fullName evidence="2">Uncharacterized protein</fullName>
    </submittedName>
</protein>
<proteinExistence type="predicted"/>
<accession>A0A8J4CRL8</accession>
<evidence type="ECO:0000313" key="2">
    <source>
        <dbReference type="EMBL" id="GIL86156.1"/>
    </source>
</evidence>
<dbReference type="AlphaFoldDB" id="A0A8J4CRL8"/>
<reference evidence="2" key="1">
    <citation type="journal article" date="2021" name="Proc. Natl. Acad. Sci. U.S.A.">
        <title>Three genomes in the algal genus Volvox reveal the fate of a haploid sex-determining region after a transition to homothallism.</title>
        <authorList>
            <person name="Yamamoto K."/>
            <person name="Hamaji T."/>
            <person name="Kawai-Toyooka H."/>
            <person name="Matsuzaki R."/>
            <person name="Takahashi F."/>
            <person name="Nishimura Y."/>
            <person name="Kawachi M."/>
            <person name="Noguchi H."/>
            <person name="Minakuchi Y."/>
            <person name="Umen J.G."/>
            <person name="Toyoda A."/>
            <person name="Nozaki H."/>
        </authorList>
    </citation>
    <scope>NUCLEOTIDE SEQUENCE</scope>
    <source>
        <strain evidence="2">NIES-3786</strain>
    </source>
</reference>
<gene>
    <name evidence="2" type="ORF">Vretifemale_14524</name>
</gene>
<sequence>MGPAEVAMPRLGPLVRRPAGKLLPGASMALTALTAAAAAAAVAVAFLNWTRLLSTVAAAAAGSAASATAASSRPRSCSSSLGPSSISLVVSCDSIKDSGIRHWAQDLTGYNARATH</sequence>
<dbReference type="EMBL" id="BNCP01000035">
    <property type="protein sequence ID" value="GIL86156.1"/>
    <property type="molecule type" value="Genomic_DNA"/>
</dbReference>
<organism evidence="2 3">
    <name type="scientific">Volvox reticuliferus</name>
    <dbReference type="NCBI Taxonomy" id="1737510"/>
    <lineage>
        <taxon>Eukaryota</taxon>
        <taxon>Viridiplantae</taxon>
        <taxon>Chlorophyta</taxon>
        <taxon>core chlorophytes</taxon>
        <taxon>Chlorophyceae</taxon>
        <taxon>CS clade</taxon>
        <taxon>Chlamydomonadales</taxon>
        <taxon>Volvocaceae</taxon>
        <taxon>Volvox</taxon>
    </lineage>
</organism>
<keyword evidence="3" id="KW-1185">Reference proteome</keyword>